<dbReference type="PROSITE" id="PS51685">
    <property type="entry name" value="SAM_MT_ERG6_SMT"/>
    <property type="match status" value="1"/>
</dbReference>
<evidence type="ECO:0000313" key="8">
    <source>
        <dbReference type="EMBL" id="EGF84453.1"/>
    </source>
</evidence>
<reference evidence="8 9" key="1">
    <citation type="submission" date="2009-12" db="EMBL/GenBank/DDBJ databases">
        <title>The draft genome of Batrachochytrium dendrobatidis.</title>
        <authorList>
            <consortium name="US DOE Joint Genome Institute (JGI-PGF)"/>
            <person name="Kuo A."/>
            <person name="Salamov A."/>
            <person name="Schmutz J."/>
            <person name="Lucas S."/>
            <person name="Pitluck S."/>
            <person name="Rosenblum E."/>
            <person name="Stajich J."/>
            <person name="Eisen M."/>
            <person name="Grigoriev I.V."/>
        </authorList>
    </citation>
    <scope>NUCLEOTIDE SEQUENCE [LARGE SCALE GENOMIC DNA]</scope>
    <source>
        <strain evidence="9">JAM81 / FGSC 10211</strain>
    </source>
</reference>
<dbReference type="Pfam" id="PF08498">
    <property type="entry name" value="Sterol_MT_C"/>
    <property type="match status" value="1"/>
</dbReference>
<keyword evidence="6" id="KW-0752">Steroid biosynthesis</keyword>
<feature type="domain" description="SAM-dependent methyltransferase Erg6/SMT-type" evidence="7">
    <location>
        <begin position="76"/>
        <end position="373"/>
    </location>
</feature>
<dbReference type="PANTHER" id="PTHR44068">
    <property type="entry name" value="ZGC:194242"/>
    <property type="match status" value="1"/>
</dbReference>
<dbReference type="GeneID" id="18241125"/>
<comment type="pathway">
    <text evidence="6">Steroid metabolism.</text>
</comment>
<dbReference type="InterPro" id="IPR013705">
    <property type="entry name" value="Sterol_MeTrfase_C"/>
</dbReference>
<dbReference type="OrthoDB" id="540004at2759"/>
<dbReference type="AlphaFoldDB" id="F4NUV9"/>
<dbReference type="EMBL" id="GL882879">
    <property type="protein sequence ID" value="EGF84453.1"/>
    <property type="molecule type" value="Genomic_DNA"/>
</dbReference>
<dbReference type="EC" id="2.1.1.-" evidence="6"/>
<dbReference type="GO" id="GO:0005783">
    <property type="term" value="C:endoplasmic reticulum"/>
    <property type="evidence" value="ECO:0000318"/>
    <property type="project" value="GO_Central"/>
</dbReference>
<keyword evidence="1 5" id="KW-0489">Methyltransferase</keyword>
<evidence type="ECO:0000256" key="1">
    <source>
        <dbReference type="ARBA" id="ARBA00022603"/>
    </source>
</evidence>
<keyword evidence="6" id="KW-0444">Lipid biosynthesis</keyword>
<comment type="similarity">
    <text evidence="4 5 6">Belongs to the class I-like SAM-binding methyltransferase superfamily. Erg6/SMT family.</text>
</comment>
<dbReference type="InParanoid" id="F4NUV9"/>
<dbReference type="FunCoup" id="F4NUV9">
    <property type="interactions" value="140"/>
</dbReference>
<protein>
    <recommendedName>
        <fullName evidence="6">Sterol 24-C-methyltransferase</fullName>
        <ecNumber evidence="6">2.1.1.-</ecNumber>
    </recommendedName>
    <alternativeName>
        <fullName evidence="6">Delta(24)-sterol C-methyltransferase</fullName>
    </alternativeName>
</protein>
<dbReference type="InterPro" id="IPR050447">
    <property type="entry name" value="Erg6_SMT_methyltransf"/>
</dbReference>
<dbReference type="STRING" id="684364.F4NUV9"/>
<keyword evidence="6" id="KW-0753">Steroid metabolism</keyword>
<keyword evidence="6" id="KW-1207">Sterol metabolism</keyword>
<dbReference type="GO" id="GO:0032259">
    <property type="term" value="P:methylation"/>
    <property type="evidence" value="ECO:0007669"/>
    <property type="project" value="UniProtKB-KW"/>
</dbReference>
<dbReference type="HOGENOM" id="CLU_039068_5_3_1"/>
<evidence type="ECO:0000256" key="5">
    <source>
        <dbReference type="PROSITE-ProRule" id="PRU01022"/>
    </source>
</evidence>
<dbReference type="CDD" id="cd02440">
    <property type="entry name" value="AdoMet_MTases"/>
    <property type="match status" value="1"/>
</dbReference>
<evidence type="ECO:0000256" key="4">
    <source>
        <dbReference type="ARBA" id="ARBA00038188"/>
    </source>
</evidence>
<dbReference type="Gene3D" id="3.40.50.150">
    <property type="entry name" value="Vaccinia Virus protein VP39"/>
    <property type="match status" value="1"/>
</dbReference>
<accession>F4NUV9</accession>
<name>F4NUV9_BATDJ</name>
<dbReference type="OMA" id="MTNSFYD"/>
<keyword evidence="6" id="KW-0443">Lipid metabolism</keyword>
<dbReference type="InterPro" id="IPR030384">
    <property type="entry name" value="MeTrfase_SMT"/>
</dbReference>
<gene>
    <name evidence="8" type="ORF">BATDEDRAFT_36567</name>
</gene>
<evidence type="ECO:0000313" key="9">
    <source>
        <dbReference type="Proteomes" id="UP000007241"/>
    </source>
</evidence>
<evidence type="ECO:0000256" key="6">
    <source>
        <dbReference type="RuleBase" id="RU362025"/>
    </source>
</evidence>
<dbReference type="InterPro" id="IPR029063">
    <property type="entry name" value="SAM-dependent_MTases_sf"/>
</dbReference>
<organism evidence="8 9">
    <name type="scientific">Batrachochytrium dendrobatidis (strain JAM81 / FGSC 10211)</name>
    <name type="common">Frog chytrid fungus</name>
    <dbReference type="NCBI Taxonomy" id="684364"/>
    <lineage>
        <taxon>Eukaryota</taxon>
        <taxon>Fungi</taxon>
        <taxon>Fungi incertae sedis</taxon>
        <taxon>Chytridiomycota</taxon>
        <taxon>Chytridiomycota incertae sedis</taxon>
        <taxon>Chytridiomycetes</taxon>
        <taxon>Rhizophydiales</taxon>
        <taxon>Rhizophydiales incertae sedis</taxon>
        <taxon>Batrachochytrium</taxon>
    </lineage>
</organism>
<dbReference type="InterPro" id="IPR013216">
    <property type="entry name" value="Methyltransf_11"/>
</dbReference>
<dbReference type="GO" id="GO:0003838">
    <property type="term" value="F:sterol 24-C-methyltransferase activity"/>
    <property type="evidence" value="ECO:0000318"/>
    <property type="project" value="GO_Central"/>
</dbReference>
<dbReference type="GO" id="GO:0006696">
    <property type="term" value="P:ergosterol biosynthetic process"/>
    <property type="evidence" value="ECO:0000318"/>
    <property type="project" value="GO_Central"/>
</dbReference>
<keyword evidence="9" id="KW-1185">Reference proteome</keyword>
<dbReference type="Proteomes" id="UP000007241">
    <property type="component" value="Unassembled WGS sequence"/>
</dbReference>
<keyword evidence="2 5" id="KW-0808">Transferase</keyword>
<evidence type="ECO:0000256" key="3">
    <source>
        <dbReference type="ARBA" id="ARBA00022691"/>
    </source>
</evidence>
<evidence type="ECO:0000256" key="2">
    <source>
        <dbReference type="ARBA" id="ARBA00022679"/>
    </source>
</evidence>
<dbReference type="SUPFAM" id="SSF53335">
    <property type="entry name" value="S-adenosyl-L-methionine-dependent methyltransferases"/>
    <property type="match status" value="1"/>
</dbReference>
<comment type="function">
    <text evidence="6">Catalyzes the transfer of methyl groups from S-adenosyl-methionine to the C-24 of sterols.</text>
</comment>
<keyword evidence="6" id="KW-0756">Sterol biosynthesis</keyword>
<sequence>MSTTSSAPPHQPPATDPELTDFLLRLRKKNTDPVAHKSTVDSYAKYWDVDHKQGLENTEDSVAERRKDSDILTNHFYDLVTDFYEYGWGTSFHFARMFKYSSIQHCLARQEDYLALKLGLGAGMKCIDVGCGVGGPLREIVKFSGAHVTGLNNNAYQVKRCHYLAEKHGISNLCDAVKGNFEDMPFEANTFDAAYAIEATCHARRLENPYSEVFRVLKPGAKFACYEWLTTKAYDESNLSQKKIIHGIEEGNSIAKLYTIPQTIAALKSIGFEILEYADLADPKSAMYEAQDPWYTPLEGSYSLNLESIARWRMNPVGRIVTSAMVYALEVLRLAPAGSHKVSQILNNAADSLSLAGRQEIFTPMFFFVARKPLNA</sequence>
<evidence type="ECO:0000259" key="7">
    <source>
        <dbReference type="PROSITE" id="PS51685"/>
    </source>
</evidence>
<dbReference type="RefSeq" id="XP_006675903.1">
    <property type="nucleotide sequence ID" value="XM_006675840.1"/>
</dbReference>
<keyword evidence="3 5" id="KW-0949">S-adenosyl-L-methionine</keyword>
<dbReference type="PANTHER" id="PTHR44068:SF1">
    <property type="entry name" value="HYPOTHETICAL LOC100005854"/>
    <property type="match status" value="1"/>
</dbReference>
<proteinExistence type="inferred from homology"/>
<dbReference type="Pfam" id="PF08241">
    <property type="entry name" value="Methyltransf_11"/>
    <property type="match status" value="1"/>
</dbReference>